<comment type="caution">
    <text evidence="3">The sequence shown here is derived from an EMBL/GenBank/DDBJ whole genome shotgun (WGS) entry which is preliminary data.</text>
</comment>
<dbReference type="Gene3D" id="3.40.1740.10">
    <property type="entry name" value="VC0467-like"/>
    <property type="match status" value="1"/>
</dbReference>
<gene>
    <name evidence="3" type="ORF">ACFONL_03200</name>
</gene>
<keyword evidence="4" id="KW-1185">Reference proteome</keyword>
<dbReference type="EMBL" id="JBHRYC010000023">
    <property type="protein sequence ID" value="MFC3636392.1"/>
    <property type="molecule type" value="Genomic_DNA"/>
</dbReference>
<evidence type="ECO:0000313" key="4">
    <source>
        <dbReference type="Proteomes" id="UP001595704"/>
    </source>
</evidence>
<proteinExistence type="inferred from homology"/>
<evidence type="ECO:0000313" key="3">
    <source>
        <dbReference type="EMBL" id="MFC3636392.1"/>
    </source>
</evidence>
<accession>A0ABV7UDV7</accession>
<dbReference type="Proteomes" id="UP001595704">
    <property type="component" value="Unassembled WGS sequence"/>
</dbReference>
<dbReference type="PANTHER" id="PTHR30327">
    <property type="entry name" value="UNCHARACTERIZED PROTEIN YQGE"/>
    <property type="match status" value="1"/>
</dbReference>
<sequence>MPIPFAPSPADSDVWLDGQMLVAMPSMEDERFARSVIYICAHSEEGAMGIVINKPATDLSLADLLLQLDIIEDASIRLPSASERVRVVRGGPVDAGRGFVLHTSDFSIDNSTLPIDDDICLTATVDILRAIARGDGPGNALVALGYAGWAAGQLENEIQANGWLNCPADPSLIFGGGEHTYERALKLIGVDPARLSGDAGHA</sequence>
<dbReference type="NCBIfam" id="NF001266">
    <property type="entry name" value="PRK00228.1-1"/>
    <property type="match status" value="1"/>
</dbReference>
<dbReference type="HAMAP" id="MF_00758">
    <property type="entry name" value="UPF0301"/>
    <property type="match status" value="1"/>
</dbReference>
<dbReference type="NCBIfam" id="NF001268">
    <property type="entry name" value="PRK00228.1-4"/>
    <property type="match status" value="1"/>
</dbReference>
<organism evidence="3 4">
    <name type="scientific">Camelimonas fluminis</name>
    <dbReference type="NCBI Taxonomy" id="1576911"/>
    <lineage>
        <taxon>Bacteria</taxon>
        <taxon>Pseudomonadati</taxon>
        <taxon>Pseudomonadota</taxon>
        <taxon>Alphaproteobacteria</taxon>
        <taxon>Hyphomicrobiales</taxon>
        <taxon>Chelatococcaceae</taxon>
        <taxon>Camelimonas</taxon>
    </lineage>
</organism>
<reference evidence="4" key="1">
    <citation type="journal article" date="2019" name="Int. J. Syst. Evol. Microbiol.">
        <title>The Global Catalogue of Microorganisms (GCM) 10K type strain sequencing project: providing services to taxonomists for standard genome sequencing and annotation.</title>
        <authorList>
            <consortium name="The Broad Institute Genomics Platform"/>
            <consortium name="The Broad Institute Genome Sequencing Center for Infectious Disease"/>
            <person name="Wu L."/>
            <person name="Ma J."/>
        </authorList>
    </citation>
    <scope>NUCLEOTIDE SEQUENCE [LARGE SCALE GENOMIC DNA]</scope>
    <source>
        <strain evidence="4">KCTC 42282</strain>
    </source>
</reference>
<name>A0ABV7UDV7_9HYPH</name>
<dbReference type="PANTHER" id="PTHR30327:SF1">
    <property type="entry name" value="UPF0301 PROTEIN YQGE"/>
    <property type="match status" value="1"/>
</dbReference>
<comment type="similarity">
    <text evidence="1 2">Belongs to the UPF0301 (AlgH) family.</text>
</comment>
<evidence type="ECO:0000256" key="1">
    <source>
        <dbReference type="ARBA" id="ARBA00009600"/>
    </source>
</evidence>
<dbReference type="RefSeq" id="WP_191317525.1">
    <property type="nucleotide sequence ID" value="NZ_BNCG01000001.1"/>
</dbReference>
<dbReference type="SUPFAM" id="SSF143456">
    <property type="entry name" value="VC0467-like"/>
    <property type="match status" value="1"/>
</dbReference>
<dbReference type="InterPro" id="IPR003774">
    <property type="entry name" value="AlgH-like"/>
</dbReference>
<evidence type="ECO:0000256" key="2">
    <source>
        <dbReference type="HAMAP-Rule" id="MF_00758"/>
    </source>
</evidence>
<protein>
    <recommendedName>
        <fullName evidence="2">UPF0301 protein ACFONL_03200</fullName>
    </recommendedName>
</protein>
<dbReference type="Pfam" id="PF02622">
    <property type="entry name" value="DUF179"/>
    <property type="match status" value="1"/>
</dbReference>